<evidence type="ECO:0000313" key="3">
    <source>
        <dbReference type="Proteomes" id="UP001215598"/>
    </source>
</evidence>
<reference evidence="2" key="1">
    <citation type="submission" date="2023-03" db="EMBL/GenBank/DDBJ databases">
        <title>Massive genome expansion in bonnet fungi (Mycena s.s.) driven by repeated elements and novel gene families across ecological guilds.</title>
        <authorList>
            <consortium name="Lawrence Berkeley National Laboratory"/>
            <person name="Harder C.B."/>
            <person name="Miyauchi S."/>
            <person name="Viragh M."/>
            <person name="Kuo A."/>
            <person name="Thoen E."/>
            <person name="Andreopoulos B."/>
            <person name="Lu D."/>
            <person name="Skrede I."/>
            <person name="Drula E."/>
            <person name="Henrissat B."/>
            <person name="Morin E."/>
            <person name="Kohler A."/>
            <person name="Barry K."/>
            <person name="LaButti K."/>
            <person name="Morin E."/>
            <person name="Salamov A."/>
            <person name="Lipzen A."/>
            <person name="Mereny Z."/>
            <person name="Hegedus B."/>
            <person name="Baldrian P."/>
            <person name="Stursova M."/>
            <person name="Weitz H."/>
            <person name="Taylor A."/>
            <person name="Grigoriev I.V."/>
            <person name="Nagy L.G."/>
            <person name="Martin F."/>
            <person name="Kauserud H."/>
        </authorList>
    </citation>
    <scope>NUCLEOTIDE SEQUENCE</scope>
    <source>
        <strain evidence="2">CBHHK182m</strain>
    </source>
</reference>
<name>A0AAD7GKN3_9AGAR</name>
<accession>A0AAD7GKN3</accession>
<proteinExistence type="predicted"/>
<dbReference type="EMBL" id="JARKIB010000774">
    <property type="protein sequence ID" value="KAJ7692338.1"/>
    <property type="molecule type" value="Genomic_DNA"/>
</dbReference>
<gene>
    <name evidence="2" type="ORF">B0H16DRAFT_1486491</name>
</gene>
<feature type="compositionally biased region" description="Basic and acidic residues" evidence="1">
    <location>
        <begin position="219"/>
        <end position="230"/>
    </location>
</feature>
<evidence type="ECO:0000256" key="1">
    <source>
        <dbReference type="SAM" id="MobiDB-lite"/>
    </source>
</evidence>
<dbReference type="Proteomes" id="UP001215598">
    <property type="component" value="Unassembled WGS sequence"/>
</dbReference>
<feature type="region of interest" description="Disordered" evidence="1">
    <location>
        <begin position="142"/>
        <end position="243"/>
    </location>
</feature>
<organism evidence="2 3">
    <name type="scientific">Mycena metata</name>
    <dbReference type="NCBI Taxonomy" id="1033252"/>
    <lineage>
        <taxon>Eukaryota</taxon>
        <taxon>Fungi</taxon>
        <taxon>Dikarya</taxon>
        <taxon>Basidiomycota</taxon>
        <taxon>Agaricomycotina</taxon>
        <taxon>Agaricomycetes</taxon>
        <taxon>Agaricomycetidae</taxon>
        <taxon>Agaricales</taxon>
        <taxon>Marasmiineae</taxon>
        <taxon>Mycenaceae</taxon>
        <taxon>Mycena</taxon>
    </lineage>
</organism>
<protein>
    <submittedName>
        <fullName evidence="2">Uncharacterized protein</fullName>
    </submittedName>
</protein>
<sequence length="374" mass="40264">MVIEPSKYGIETIEDSSSTCTSSPRNVSLKPKVLYFETRDYWRTAFIQSGSRVNDLSIRPPFSPLPSCTHSSFLIHSGQNLETRGQFFIHSNADYVRYYVEIRTFDAAAKRAHGAPAPHAHTAPTAQRHRMRTGRCALEADAEVEGGSEGNGADDASCAAPSRMRQCGDAGDRRQRGSRGNGEVGNAGMRTGRCAREADPGEGGMGKVEAGGRGKWGGRRLDAGDHRDMEVGGTREWGGGKMGETGVEREGTAAQIPAMPYLCSCMRGNATIGEGGGDVQRRRCGGYAGERVGDAMRVDTLVERAGDGEGKCIRGGRTGRGSNVGAVWGKRDVGDVRRCGEPVKGEPVSAGTWGWARRENEGWRLAWIRRLRGG</sequence>
<evidence type="ECO:0000313" key="2">
    <source>
        <dbReference type="EMBL" id="KAJ7692338.1"/>
    </source>
</evidence>
<keyword evidence="3" id="KW-1185">Reference proteome</keyword>
<feature type="compositionally biased region" description="Gly residues" evidence="1">
    <location>
        <begin position="201"/>
        <end position="215"/>
    </location>
</feature>
<comment type="caution">
    <text evidence="2">The sequence shown here is derived from an EMBL/GenBank/DDBJ whole genome shotgun (WGS) entry which is preliminary data.</text>
</comment>
<dbReference type="AlphaFoldDB" id="A0AAD7GKN3"/>